<evidence type="ECO:0000313" key="12">
    <source>
        <dbReference type="EMBL" id="WVZ68873.1"/>
    </source>
</evidence>
<dbReference type="InterPro" id="IPR001537">
    <property type="entry name" value="SpoU_MeTrfase"/>
</dbReference>
<dbReference type="InterPro" id="IPR047261">
    <property type="entry name" value="MRM1_MeTrfase_dom"/>
</dbReference>
<dbReference type="NCBIfam" id="TIGR00186">
    <property type="entry name" value="rRNA_methyl_3"/>
    <property type="match status" value="1"/>
</dbReference>
<keyword evidence="13" id="KW-1185">Reference proteome</keyword>
<dbReference type="PANTHER" id="PTHR46103">
    <property type="entry name" value="RRNA METHYLTRANSFERASE 1, MITOCHONDRIAL"/>
    <property type="match status" value="1"/>
</dbReference>
<evidence type="ECO:0000256" key="10">
    <source>
        <dbReference type="SAM" id="MobiDB-lite"/>
    </source>
</evidence>
<dbReference type="GO" id="GO:0009507">
    <property type="term" value="C:chloroplast"/>
    <property type="evidence" value="ECO:0007669"/>
    <property type="project" value="TreeGrafter"/>
</dbReference>
<comment type="subcellular location">
    <subcellularLocation>
        <location evidence="1">Mitochondrion</location>
    </subcellularLocation>
</comment>
<feature type="region of interest" description="Disordered" evidence="10">
    <location>
        <begin position="101"/>
        <end position="120"/>
    </location>
</feature>
<keyword evidence="5" id="KW-0808">Transferase</keyword>
<dbReference type="Proteomes" id="UP001341281">
    <property type="component" value="Chromosome 04"/>
</dbReference>
<dbReference type="GO" id="GO:0003723">
    <property type="term" value="F:RNA binding"/>
    <property type="evidence" value="ECO:0007669"/>
    <property type="project" value="InterPro"/>
</dbReference>
<keyword evidence="6" id="KW-0949">S-adenosyl-L-methionine</keyword>
<evidence type="ECO:0000256" key="6">
    <source>
        <dbReference type="ARBA" id="ARBA00022691"/>
    </source>
</evidence>
<evidence type="ECO:0000256" key="3">
    <source>
        <dbReference type="ARBA" id="ARBA00022552"/>
    </source>
</evidence>
<dbReference type="FunFam" id="3.40.1280.10:FF:000032">
    <property type="entry name" value="rRNA methyltransferase 1, mitochondrial"/>
    <property type="match status" value="1"/>
</dbReference>
<evidence type="ECO:0000259" key="11">
    <source>
        <dbReference type="SMART" id="SM00967"/>
    </source>
</evidence>
<feature type="region of interest" description="Disordered" evidence="10">
    <location>
        <begin position="40"/>
        <end position="76"/>
    </location>
</feature>
<dbReference type="AlphaFoldDB" id="A0AAQ3T8G6"/>
<evidence type="ECO:0000256" key="2">
    <source>
        <dbReference type="ARBA" id="ARBA00007228"/>
    </source>
</evidence>
<dbReference type="InterPro" id="IPR029026">
    <property type="entry name" value="tRNA_m1G_MTases_N"/>
</dbReference>
<evidence type="ECO:0000256" key="7">
    <source>
        <dbReference type="ARBA" id="ARBA00022946"/>
    </source>
</evidence>
<keyword evidence="3" id="KW-0698">rRNA processing</keyword>
<evidence type="ECO:0000256" key="8">
    <source>
        <dbReference type="ARBA" id="ARBA00023128"/>
    </source>
</evidence>
<evidence type="ECO:0000256" key="4">
    <source>
        <dbReference type="ARBA" id="ARBA00022603"/>
    </source>
</evidence>
<accession>A0AAQ3T8G6</accession>
<dbReference type="SUPFAM" id="SSF75217">
    <property type="entry name" value="alpha/beta knot"/>
    <property type="match status" value="1"/>
</dbReference>
<dbReference type="PANTHER" id="PTHR46103:SF1">
    <property type="entry name" value="RRNA METHYLTRANSFERASE 1, MITOCHONDRIAL"/>
    <property type="match status" value="1"/>
</dbReference>
<feature type="compositionally biased region" description="Polar residues" evidence="10">
    <location>
        <begin position="101"/>
        <end position="110"/>
    </location>
</feature>
<feature type="compositionally biased region" description="Low complexity" evidence="10">
    <location>
        <begin position="111"/>
        <end position="120"/>
    </location>
</feature>
<dbReference type="GO" id="GO:0016435">
    <property type="term" value="F:rRNA (guanine) methyltransferase activity"/>
    <property type="evidence" value="ECO:0007669"/>
    <property type="project" value="TreeGrafter"/>
</dbReference>
<name>A0AAQ3T8G6_PASNO</name>
<evidence type="ECO:0000256" key="5">
    <source>
        <dbReference type="ARBA" id="ARBA00022679"/>
    </source>
</evidence>
<dbReference type="Gene3D" id="3.30.1330.30">
    <property type="match status" value="1"/>
</dbReference>
<feature type="domain" description="RNA 2-O ribose methyltransferase substrate binding" evidence="11">
    <location>
        <begin position="224"/>
        <end position="310"/>
    </location>
</feature>
<feature type="compositionally biased region" description="Low complexity" evidence="10">
    <location>
        <begin position="40"/>
        <end position="60"/>
    </location>
</feature>
<evidence type="ECO:0000313" key="13">
    <source>
        <dbReference type="Proteomes" id="UP001341281"/>
    </source>
</evidence>
<dbReference type="SUPFAM" id="SSF55315">
    <property type="entry name" value="L30e-like"/>
    <property type="match status" value="1"/>
</dbReference>
<dbReference type="InterPro" id="IPR029028">
    <property type="entry name" value="Alpha/beta_knot_MTases"/>
</dbReference>
<reference evidence="12 13" key="1">
    <citation type="submission" date="2024-02" db="EMBL/GenBank/DDBJ databases">
        <title>High-quality chromosome-scale genome assembly of Pensacola bahiagrass (Paspalum notatum Flugge var. saurae).</title>
        <authorList>
            <person name="Vega J.M."/>
            <person name="Podio M."/>
            <person name="Orjuela J."/>
            <person name="Siena L.A."/>
            <person name="Pessino S.C."/>
            <person name="Combes M.C."/>
            <person name="Mariac C."/>
            <person name="Albertini E."/>
            <person name="Pupilli F."/>
            <person name="Ortiz J.P.A."/>
            <person name="Leblanc O."/>
        </authorList>
    </citation>
    <scope>NUCLEOTIDE SEQUENCE [LARGE SCALE GENOMIC DNA]</scope>
    <source>
        <strain evidence="12">R1</strain>
        <tissue evidence="12">Leaf</tissue>
    </source>
</reference>
<sequence>MLHSGLFKSQPFPLLAAASSPRRSLLVGLLRDGYLSKHPASSLASRRTTTVRASARASTSPGNPSRSSRLGLGGRALFSTAPDGPALAGGGRALPWLAETSNSGAPSVRTSAGRSSSWDSSAEKFFSRDDQYARRDMSADRMSSKVAIREDDDENESIDNPKRVRITDRYKRDVGRDGGSRGERFRRERFDGPNVRQWNKQENWGRKTGKEAGESTVPKMVGQGVYGVGPVLAALMAGRREFYALHMQDGMDLSGSNKKKKDKKAIEKVLQMAEKIGLKVVETSKHDLNMMVDNRPHQGLVLDVSPLEMVNTKELDPVRVEGGKAPVWIALDEVMDPQNLGAIIRSAYYFGAEGVVLCAKNSAPLSGVVSKASAGSLELIELLSCRNMMQFLSLSAENGWRVLGGTIANKAVPLSEVETGVPTILVMGSEGTGLRPLVERSCTHLVRIPGNVEGFVEGADADTDAGEEYHSSSSNQDLRPFFAVESLNVSVAAGVLLYHLAGKYALPCK</sequence>
<evidence type="ECO:0000256" key="1">
    <source>
        <dbReference type="ARBA" id="ARBA00004173"/>
    </source>
</evidence>
<dbReference type="Pfam" id="PF00588">
    <property type="entry name" value="SpoU_methylase"/>
    <property type="match status" value="1"/>
</dbReference>
<dbReference type="InterPro" id="IPR047182">
    <property type="entry name" value="MRM1"/>
</dbReference>
<dbReference type="InterPro" id="IPR029064">
    <property type="entry name" value="Ribosomal_eL30-like_sf"/>
</dbReference>
<dbReference type="EMBL" id="CP144748">
    <property type="protein sequence ID" value="WVZ68873.1"/>
    <property type="molecule type" value="Genomic_DNA"/>
</dbReference>
<gene>
    <name evidence="12" type="ORF">U9M48_017754</name>
</gene>
<dbReference type="Gene3D" id="3.40.1280.10">
    <property type="match status" value="1"/>
</dbReference>
<proteinExistence type="inferred from homology"/>
<dbReference type="CDD" id="cd18105">
    <property type="entry name" value="SpoU-like_MRM1"/>
    <property type="match status" value="1"/>
</dbReference>
<keyword evidence="7" id="KW-0809">Transit peptide</keyword>
<dbReference type="InterPro" id="IPR013123">
    <property type="entry name" value="SpoU_subst-bd"/>
</dbReference>
<keyword evidence="4" id="KW-0489">Methyltransferase</keyword>
<keyword evidence="8" id="KW-0496">Mitochondrion</keyword>
<protein>
    <recommendedName>
        <fullName evidence="9">rRNA methyltransferase 1, mitochondrial</fullName>
    </recommendedName>
</protein>
<evidence type="ECO:0000256" key="9">
    <source>
        <dbReference type="ARBA" id="ARBA00034881"/>
    </source>
</evidence>
<dbReference type="InterPro" id="IPR004441">
    <property type="entry name" value="rRNA_MeTrfase_TrmH"/>
</dbReference>
<comment type="similarity">
    <text evidence="2">Belongs to the class IV-like SAM-binding methyltransferase superfamily. RNA methyltransferase TrmH family.</text>
</comment>
<dbReference type="SMART" id="SM00967">
    <property type="entry name" value="SpoU_sub_bind"/>
    <property type="match status" value="1"/>
</dbReference>
<dbReference type="Pfam" id="PF08032">
    <property type="entry name" value="SpoU_sub_bind"/>
    <property type="match status" value="1"/>
</dbReference>
<organism evidence="12 13">
    <name type="scientific">Paspalum notatum var. saurae</name>
    <dbReference type="NCBI Taxonomy" id="547442"/>
    <lineage>
        <taxon>Eukaryota</taxon>
        <taxon>Viridiplantae</taxon>
        <taxon>Streptophyta</taxon>
        <taxon>Embryophyta</taxon>
        <taxon>Tracheophyta</taxon>
        <taxon>Spermatophyta</taxon>
        <taxon>Magnoliopsida</taxon>
        <taxon>Liliopsida</taxon>
        <taxon>Poales</taxon>
        <taxon>Poaceae</taxon>
        <taxon>PACMAD clade</taxon>
        <taxon>Panicoideae</taxon>
        <taxon>Andropogonodae</taxon>
        <taxon>Paspaleae</taxon>
        <taxon>Paspalinae</taxon>
        <taxon>Paspalum</taxon>
    </lineage>
</organism>
<dbReference type="GO" id="GO:0005739">
    <property type="term" value="C:mitochondrion"/>
    <property type="evidence" value="ECO:0007669"/>
    <property type="project" value="UniProtKB-SubCell"/>
</dbReference>